<dbReference type="InterPro" id="IPR025145">
    <property type="entry name" value="DUF4087"/>
</dbReference>
<gene>
    <name evidence="1" type="ORF">QWZ18_22385</name>
</gene>
<evidence type="ECO:0000313" key="1">
    <source>
        <dbReference type="EMBL" id="MDN3573357.1"/>
    </source>
</evidence>
<dbReference type="RefSeq" id="WP_238291696.1">
    <property type="nucleotide sequence ID" value="NZ_BPQS01000044.1"/>
</dbReference>
<protein>
    <submittedName>
        <fullName evidence="1">DUF4087 domain-containing protein</fullName>
    </submittedName>
</protein>
<keyword evidence="2" id="KW-1185">Reference proteome</keyword>
<proteinExistence type="predicted"/>
<evidence type="ECO:0000313" key="2">
    <source>
        <dbReference type="Proteomes" id="UP001244297"/>
    </source>
</evidence>
<name>A0ABT8AUL5_9HYPH</name>
<comment type="caution">
    <text evidence="1">The sequence shown here is derived from an EMBL/GenBank/DDBJ whole genome shotgun (WGS) entry which is preliminary data.</text>
</comment>
<reference evidence="2" key="1">
    <citation type="journal article" date="2019" name="Int. J. Syst. Evol. Microbiol.">
        <title>The Global Catalogue of Microorganisms (GCM) 10K type strain sequencing project: providing services to taxonomists for standard genome sequencing and annotation.</title>
        <authorList>
            <consortium name="The Broad Institute Genomics Platform"/>
            <consortium name="The Broad Institute Genome Sequencing Center for Infectious Disease"/>
            <person name="Wu L."/>
            <person name="Ma J."/>
        </authorList>
    </citation>
    <scope>NUCLEOTIDE SEQUENCE [LARGE SCALE GENOMIC DNA]</scope>
    <source>
        <strain evidence="2">CECT 7806</strain>
    </source>
</reference>
<dbReference type="Proteomes" id="UP001244297">
    <property type="component" value="Unassembled WGS sequence"/>
</dbReference>
<accession>A0ABT8AUL5</accession>
<sequence>MFSVIRGRSGMWRHRSIDFLRAGMAASILSLCPGLTSAMAAKDEVRCGWFDNPSPGNATLYDRDGEWTVAMQGGHQAEGDWPPNFAPAHYVKSRNASYGYGCACFTATFDKAEHVVIAIKLSSSRDLKTCRSDQKLKQLEEKIQINPR</sequence>
<dbReference type="Pfam" id="PF13316">
    <property type="entry name" value="DUF4087"/>
    <property type="match status" value="1"/>
</dbReference>
<organism evidence="1 2">
    <name type="scientific">Methylobacterium longum</name>
    <dbReference type="NCBI Taxonomy" id="767694"/>
    <lineage>
        <taxon>Bacteria</taxon>
        <taxon>Pseudomonadati</taxon>
        <taxon>Pseudomonadota</taxon>
        <taxon>Alphaproteobacteria</taxon>
        <taxon>Hyphomicrobiales</taxon>
        <taxon>Methylobacteriaceae</taxon>
        <taxon>Methylobacterium</taxon>
    </lineage>
</organism>
<dbReference type="EMBL" id="JAUFPT010000073">
    <property type="protein sequence ID" value="MDN3573357.1"/>
    <property type="molecule type" value="Genomic_DNA"/>
</dbReference>